<evidence type="ECO:0000256" key="12">
    <source>
        <dbReference type="SAM" id="MobiDB-lite"/>
    </source>
</evidence>
<dbReference type="GO" id="GO:0003887">
    <property type="term" value="F:DNA-directed DNA polymerase activity"/>
    <property type="evidence" value="ECO:0007669"/>
    <property type="project" value="UniProtKB-KW"/>
</dbReference>
<gene>
    <name evidence="14" type="ORF">CI15_16235</name>
</gene>
<keyword evidence="9" id="KW-0067">ATP-binding</keyword>
<dbReference type="PANTHER" id="PTHR11669">
    <property type="entry name" value="REPLICATION FACTOR C / DNA POLYMERASE III GAMMA-TAU SUBUNIT"/>
    <property type="match status" value="1"/>
</dbReference>
<dbReference type="Gene3D" id="1.10.8.60">
    <property type="match status" value="1"/>
</dbReference>
<feature type="compositionally biased region" description="Low complexity" evidence="12">
    <location>
        <begin position="525"/>
        <end position="555"/>
    </location>
</feature>
<dbReference type="SMART" id="SM00382">
    <property type="entry name" value="AAA"/>
    <property type="match status" value="1"/>
</dbReference>
<accession>A0A149PRL1</accession>
<proteinExistence type="inferred from homology"/>
<comment type="caution">
    <text evidence="14">The sequence shown here is derived from an EMBL/GenBank/DDBJ whole genome shotgun (WGS) entry which is preliminary data.</text>
</comment>
<dbReference type="NCBIfam" id="TIGR02397">
    <property type="entry name" value="dnaX_nterm"/>
    <property type="match status" value="1"/>
</dbReference>
<feature type="compositionally biased region" description="Low complexity" evidence="12">
    <location>
        <begin position="500"/>
        <end position="511"/>
    </location>
</feature>
<dbReference type="NCBIfam" id="NF005942">
    <property type="entry name" value="PRK07994.1"/>
    <property type="match status" value="1"/>
</dbReference>
<dbReference type="OrthoDB" id="9810148at2"/>
<dbReference type="FunFam" id="3.40.50.300:FF:000014">
    <property type="entry name" value="DNA polymerase III subunit gamma/tau"/>
    <property type="match status" value="1"/>
</dbReference>
<reference evidence="14 15" key="1">
    <citation type="journal article" date="2015" name="Int. J. Syst. Evol. Microbiol.">
        <title>Burkholderia monticola sp. nov., isolated from mountain soil.</title>
        <authorList>
            <person name="Baek I."/>
            <person name="Seo B."/>
            <person name="Lee I."/>
            <person name="Yi H."/>
            <person name="Chun J."/>
        </authorList>
    </citation>
    <scope>NUCLEOTIDE SEQUENCE [LARGE SCALE GENOMIC DNA]</scope>
    <source>
        <strain evidence="14 15">JC2948</strain>
    </source>
</reference>
<dbReference type="SUPFAM" id="SSF52540">
    <property type="entry name" value="P-loop containing nucleoside triphosphate hydrolases"/>
    <property type="match status" value="1"/>
</dbReference>
<evidence type="ECO:0000256" key="1">
    <source>
        <dbReference type="ARBA" id="ARBA00006360"/>
    </source>
</evidence>
<keyword evidence="10" id="KW-0239">DNA-directed DNA polymerase</keyword>
<sequence>MTYQVLARKWRPKDFASLVGQEHVVRALTHALDGGRLHHAYLFTGTRGVGKTTLSRIFAKALNCETGVTSTPCGVCRACREIDEGRFVDYVEMDAASNRGVDEMAALLERAVYAPVDARFKVYMIDEVHMLTNHAFNAMLKTLEEPPPHVKFILATTDPQKIPVTVLSRCLQFNLKQMPAGHIVSHLERILGEENVPHEAQALRLLARAADGSMRDALSLTDQAIAYSANQVSEDAVRGMLGALDQSYLIRLLDALAQGDGGAVLAVADEMALRSLSFSTALQDLASLLHRIAWAQFAPSSVLDEWPEAADLRRFADALSAEQVQLFYQIATIGRSELGLAPDEYAGFTMTLLRMLAFEPARTGGGGGATGAALTQTGAAGAGAKRSATPTVAALRALSPSSATAMTSAAPAREATAGVVGEERGEAMKPAAPVAKPIAKPVADASRDKPAAQSLDPDAARLTDASPVATARPLAPWEDAPTNDGAVMASSTGPVSNEVSAPSALASAALARVEETAASEPRPQPQQEWAAPAAAETEPTAADPAPRRAGGASAALDVLRNAGMKVSSDRGRANPATAAKPAATAAPKPAAPRVVVPVPTPGAPRRASQDPAGQAVPTRNANSGTSSNAQQNSPSSPPWDDMPPDDYMPLSAADDAYFLPPDDNFVPVFDRGPDDVRMDGPAAQAAAPASIVDARPLPPAVPLDALGFSGDWPALAVDLPLKGISYQLAFNSELMALEGSTLKLNVPVPQYAEASQVAKLKAALVERLGQNVDVQVEVGAARRTAAAHDAAQRAQRQQEAEREISTDPFVQSLIREFGASIVPGSIRPLTPDAAANGASPAH</sequence>
<dbReference type="GO" id="GO:0009360">
    <property type="term" value="C:DNA polymerase III complex"/>
    <property type="evidence" value="ECO:0007669"/>
    <property type="project" value="InterPro"/>
</dbReference>
<comment type="catalytic activity">
    <reaction evidence="11">
        <text>DNA(n) + a 2'-deoxyribonucleoside 5'-triphosphate = DNA(n+1) + diphosphate</text>
        <dbReference type="Rhea" id="RHEA:22508"/>
        <dbReference type="Rhea" id="RHEA-COMP:17339"/>
        <dbReference type="Rhea" id="RHEA-COMP:17340"/>
        <dbReference type="ChEBI" id="CHEBI:33019"/>
        <dbReference type="ChEBI" id="CHEBI:61560"/>
        <dbReference type="ChEBI" id="CHEBI:173112"/>
        <dbReference type="EC" id="2.7.7.7"/>
    </reaction>
</comment>
<dbReference type="GO" id="GO:0003677">
    <property type="term" value="F:DNA binding"/>
    <property type="evidence" value="ECO:0007669"/>
    <property type="project" value="InterPro"/>
</dbReference>
<dbReference type="Pfam" id="PF22608">
    <property type="entry name" value="DNAX_ATPase_lid"/>
    <property type="match status" value="1"/>
</dbReference>
<dbReference type="Proteomes" id="UP000075613">
    <property type="component" value="Unassembled WGS sequence"/>
</dbReference>
<feature type="compositionally biased region" description="Low complexity" evidence="12">
    <location>
        <begin position="573"/>
        <end position="597"/>
    </location>
</feature>
<dbReference type="Pfam" id="PF12169">
    <property type="entry name" value="DNA_pol3_gamma3"/>
    <property type="match status" value="1"/>
</dbReference>
<dbReference type="SUPFAM" id="SSF48019">
    <property type="entry name" value="post-AAA+ oligomerization domain-like"/>
    <property type="match status" value="1"/>
</dbReference>
<evidence type="ECO:0000313" key="15">
    <source>
        <dbReference type="Proteomes" id="UP000075613"/>
    </source>
</evidence>
<dbReference type="CDD" id="cd18137">
    <property type="entry name" value="HLD_clamp_pol_III_gamma_tau"/>
    <property type="match status" value="1"/>
</dbReference>
<evidence type="ECO:0000256" key="10">
    <source>
        <dbReference type="ARBA" id="ARBA00022932"/>
    </source>
</evidence>
<evidence type="ECO:0000256" key="2">
    <source>
        <dbReference type="ARBA" id="ARBA00012417"/>
    </source>
</evidence>
<dbReference type="InterPro" id="IPR021029">
    <property type="entry name" value="DNA_pol_III_tau_dom-5"/>
</dbReference>
<dbReference type="CDD" id="cd00009">
    <property type="entry name" value="AAA"/>
    <property type="match status" value="1"/>
</dbReference>
<dbReference type="InterPro" id="IPR050238">
    <property type="entry name" value="DNA_Rep/Repair_Clamp_Loader"/>
</dbReference>
<dbReference type="InterPro" id="IPR022754">
    <property type="entry name" value="DNA_pol_III_gamma-3"/>
</dbReference>
<keyword evidence="3" id="KW-0808">Transferase</keyword>
<organism evidence="14 15">
    <name type="scientific">Paraburkholderia monticola</name>
    <dbReference type="NCBI Taxonomy" id="1399968"/>
    <lineage>
        <taxon>Bacteria</taxon>
        <taxon>Pseudomonadati</taxon>
        <taxon>Pseudomonadota</taxon>
        <taxon>Betaproteobacteria</taxon>
        <taxon>Burkholderiales</taxon>
        <taxon>Burkholderiaceae</taxon>
        <taxon>Paraburkholderia</taxon>
    </lineage>
</organism>
<dbReference type="AlphaFoldDB" id="A0A149PRL1"/>
<feature type="domain" description="AAA+ ATPase" evidence="13">
    <location>
        <begin position="37"/>
        <end position="179"/>
    </location>
</feature>
<keyword evidence="8" id="KW-0862">Zinc</keyword>
<comment type="similarity">
    <text evidence="1">Belongs to the DnaX/STICHEL family.</text>
</comment>
<name>A0A149PRL1_9BURK</name>
<feature type="compositionally biased region" description="Polar residues" evidence="12">
    <location>
        <begin position="489"/>
        <end position="499"/>
    </location>
</feature>
<dbReference type="InterPro" id="IPR003593">
    <property type="entry name" value="AAA+_ATPase"/>
</dbReference>
<dbReference type="InterPro" id="IPR027417">
    <property type="entry name" value="P-loop_NTPase"/>
</dbReference>
<dbReference type="FunFam" id="1.10.8.60:FF:000013">
    <property type="entry name" value="DNA polymerase III subunit gamma/tau"/>
    <property type="match status" value="1"/>
</dbReference>
<dbReference type="EC" id="2.7.7.7" evidence="2"/>
<evidence type="ECO:0000313" key="14">
    <source>
        <dbReference type="EMBL" id="KXU87673.1"/>
    </source>
</evidence>
<dbReference type="PANTHER" id="PTHR11669:SF0">
    <property type="entry name" value="PROTEIN STICHEL-LIKE 2"/>
    <property type="match status" value="1"/>
</dbReference>
<dbReference type="Gene3D" id="1.20.272.10">
    <property type="match status" value="1"/>
</dbReference>
<dbReference type="GO" id="GO:0046872">
    <property type="term" value="F:metal ion binding"/>
    <property type="evidence" value="ECO:0007669"/>
    <property type="project" value="UniProtKB-KW"/>
</dbReference>
<evidence type="ECO:0000256" key="5">
    <source>
        <dbReference type="ARBA" id="ARBA00022705"/>
    </source>
</evidence>
<dbReference type="InterPro" id="IPR038249">
    <property type="entry name" value="PolIII_tau_V_sf"/>
</dbReference>
<dbReference type="InterPro" id="IPR008921">
    <property type="entry name" value="DNA_pol3_clamp-load_cplx_C"/>
</dbReference>
<evidence type="ECO:0000259" key="13">
    <source>
        <dbReference type="SMART" id="SM00382"/>
    </source>
</evidence>
<evidence type="ECO:0000256" key="4">
    <source>
        <dbReference type="ARBA" id="ARBA00022695"/>
    </source>
</evidence>
<keyword evidence="7" id="KW-0547">Nucleotide-binding</keyword>
<keyword evidence="15" id="KW-1185">Reference proteome</keyword>
<dbReference type="Pfam" id="PF12170">
    <property type="entry name" value="DNA_pol3_tau_5"/>
    <property type="match status" value="1"/>
</dbReference>
<dbReference type="GO" id="GO:0006261">
    <property type="term" value="P:DNA-templated DNA replication"/>
    <property type="evidence" value="ECO:0007669"/>
    <property type="project" value="TreeGrafter"/>
</dbReference>
<keyword evidence="6" id="KW-0479">Metal-binding</keyword>
<keyword evidence="4" id="KW-0548">Nucleotidyltransferase</keyword>
<dbReference type="InterPro" id="IPR045085">
    <property type="entry name" value="HLD_clamp_pol_III_gamma_tau"/>
</dbReference>
<dbReference type="GO" id="GO:0005524">
    <property type="term" value="F:ATP binding"/>
    <property type="evidence" value="ECO:0007669"/>
    <property type="project" value="UniProtKB-KW"/>
</dbReference>
<dbReference type="InterPro" id="IPR012763">
    <property type="entry name" value="DNA_pol_III_sug/sutau_N"/>
</dbReference>
<evidence type="ECO:0000256" key="6">
    <source>
        <dbReference type="ARBA" id="ARBA00022723"/>
    </source>
</evidence>
<dbReference type="STRING" id="1399968.CI15_16235"/>
<feature type="region of interest" description="Disordered" evidence="12">
    <location>
        <begin position="441"/>
        <end position="654"/>
    </location>
</feature>
<evidence type="ECO:0000256" key="8">
    <source>
        <dbReference type="ARBA" id="ARBA00022833"/>
    </source>
</evidence>
<dbReference type="FunFam" id="1.20.272.10:FF:000003">
    <property type="entry name" value="DNA polymerase III subunit gamma/tau"/>
    <property type="match status" value="1"/>
</dbReference>
<dbReference type="EMBL" id="LRBG01000012">
    <property type="protein sequence ID" value="KXU87673.1"/>
    <property type="molecule type" value="Genomic_DNA"/>
</dbReference>
<evidence type="ECO:0000256" key="3">
    <source>
        <dbReference type="ARBA" id="ARBA00022679"/>
    </source>
</evidence>
<evidence type="ECO:0000256" key="9">
    <source>
        <dbReference type="ARBA" id="ARBA00022840"/>
    </source>
</evidence>
<evidence type="ECO:0000256" key="11">
    <source>
        <dbReference type="ARBA" id="ARBA00049244"/>
    </source>
</evidence>
<dbReference type="RefSeq" id="WP_062129332.1">
    <property type="nucleotide sequence ID" value="NZ_LRBG01000012.1"/>
</dbReference>
<dbReference type="Pfam" id="PF13177">
    <property type="entry name" value="DNA_pol3_delta2"/>
    <property type="match status" value="1"/>
</dbReference>
<protein>
    <recommendedName>
        <fullName evidence="2">DNA-directed DNA polymerase</fullName>
        <ecNumber evidence="2">2.7.7.7</ecNumber>
    </recommendedName>
</protein>
<keyword evidence="5" id="KW-0235">DNA replication</keyword>
<dbReference type="NCBIfam" id="NF005423">
    <property type="entry name" value="PRK07003.1"/>
    <property type="match status" value="1"/>
</dbReference>
<dbReference type="Gene3D" id="3.40.50.300">
    <property type="entry name" value="P-loop containing nucleotide triphosphate hydrolases"/>
    <property type="match status" value="1"/>
</dbReference>
<evidence type="ECO:0000256" key="7">
    <source>
        <dbReference type="ARBA" id="ARBA00022741"/>
    </source>
</evidence>
<dbReference type="Gene3D" id="3.30.300.150">
    <property type="entry name" value="DNA polymerase III, tau subunit, domain V"/>
    <property type="match status" value="1"/>
</dbReference>